<reference evidence="7" key="1">
    <citation type="submission" date="2021-01" db="EMBL/GenBank/DDBJ databases">
        <authorList>
            <person name="Corre E."/>
            <person name="Pelletier E."/>
            <person name="Niang G."/>
            <person name="Scheremetjew M."/>
            <person name="Finn R."/>
            <person name="Kale V."/>
            <person name="Holt S."/>
            <person name="Cochrane G."/>
            <person name="Meng A."/>
            <person name="Brown T."/>
            <person name="Cohen L."/>
        </authorList>
    </citation>
    <scope>NUCLEOTIDE SEQUENCE</scope>
    <source>
        <strain evidence="7">CCAP 1951/1</strain>
    </source>
</reference>
<evidence type="ECO:0008006" key="8">
    <source>
        <dbReference type="Google" id="ProtNLM"/>
    </source>
</evidence>
<dbReference type="PANTHER" id="PTHR12677">
    <property type="entry name" value="GOLGI APPARATUS MEMBRANE PROTEIN TVP38-RELATED"/>
    <property type="match status" value="1"/>
</dbReference>
<keyword evidence="3 6" id="KW-0812">Transmembrane</keyword>
<feature type="transmembrane region" description="Helical" evidence="6">
    <location>
        <begin position="188"/>
        <end position="210"/>
    </location>
</feature>
<dbReference type="PANTHER" id="PTHR12677:SF59">
    <property type="entry name" value="GOLGI APPARATUS MEMBRANE PROTEIN TVP38-RELATED"/>
    <property type="match status" value="1"/>
</dbReference>
<organism evidence="7">
    <name type="scientific">Neobodo designis</name>
    <name type="common">Flagellated protozoan</name>
    <name type="synonym">Bodo designis</name>
    <dbReference type="NCBI Taxonomy" id="312471"/>
    <lineage>
        <taxon>Eukaryota</taxon>
        <taxon>Discoba</taxon>
        <taxon>Euglenozoa</taxon>
        <taxon>Kinetoplastea</taxon>
        <taxon>Metakinetoplastina</taxon>
        <taxon>Neobodonida</taxon>
        <taxon>Neobodo</taxon>
    </lineage>
</organism>
<dbReference type="GO" id="GO:0005886">
    <property type="term" value="C:plasma membrane"/>
    <property type="evidence" value="ECO:0007669"/>
    <property type="project" value="UniProtKB-SubCell"/>
</dbReference>
<sequence>MQTWAKAAAVAGILVVLSFACYRFVDHVVKHDPDRIRDAGPVVLAAACFISGFPVPTLFTAAALASGFSLGLAGGIAVAVPSTLLGMIACFEVARRWMKDTAQQWVTRYTPDLANVASKYPRAGIVAVRLLPVPFSFQNLFWASCTDAPRLDFVACSSVIVAPHVSLLVYLGASSKSLADALARKPSAAFPVALTLCTAAVLLAVALRYVRRTILSPQTDPEKSEV</sequence>
<dbReference type="InterPro" id="IPR015414">
    <property type="entry name" value="TMEM64"/>
</dbReference>
<protein>
    <recommendedName>
        <fullName evidence="8">TVP38/TMEM64 family membrane protein</fullName>
    </recommendedName>
</protein>
<gene>
    <name evidence="7" type="ORF">NDES1114_LOCUS35077</name>
</gene>
<keyword evidence="2" id="KW-1003">Cell membrane</keyword>
<dbReference type="EMBL" id="HBGF01052427">
    <property type="protein sequence ID" value="CAD9155267.1"/>
    <property type="molecule type" value="Transcribed_RNA"/>
</dbReference>
<keyword evidence="5 6" id="KW-0472">Membrane</keyword>
<feature type="transmembrane region" description="Helical" evidence="6">
    <location>
        <begin position="153"/>
        <end position="173"/>
    </location>
</feature>
<evidence type="ECO:0000256" key="5">
    <source>
        <dbReference type="ARBA" id="ARBA00023136"/>
    </source>
</evidence>
<dbReference type="PROSITE" id="PS51257">
    <property type="entry name" value="PROKAR_LIPOPROTEIN"/>
    <property type="match status" value="1"/>
</dbReference>
<evidence type="ECO:0000256" key="1">
    <source>
        <dbReference type="ARBA" id="ARBA00004651"/>
    </source>
</evidence>
<evidence type="ECO:0000256" key="3">
    <source>
        <dbReference type="ARBA" id="ARBA00022692"/>
    </source>
</evidence>
<proteinExistence type="predicted"/>
<feature type="transmembrane region" description="Helical" evidence="6">
    <location>
        <begin position="42"/>
        <end position="64"/>
    </location>
</feature>
<accession>A0A7S1R358</accession>
<dbReference type="AlphaFoldDB" id="A0A7S1R358"/>
<evidence type="ECO:0000256" key="4">
    <source>
        <dbReference type="ARBA" id="ARBA00022989"/>
    </source>
</evidence>
<feature type="transmembrane region" description="Helical" evidence="6">
    <location>
        <begin position="6"/>
        <end position="22"/>
    </location>
</feature>
<feature type="transmembrane region" description="Helical" evidence="6">
    <location>
        <begin position="70"/>
        <end position="91"/>
    </location>
</feature>
<comment type="subcellular location">
    <subcellularLocation>
        <location evidence="1">Cell membrane</location>
        <topology evidence="1">Multi-pass membrane protein</topology>
    </subcellularLocation>
</comment>
<keyword evidence="4 6" id="KW-1133">Transmembrane helix</keyword>
<evidence type="ECO:0000256" key="2">
    <source>
        <dbReference type="ARBA" id="ARBA00022475"/>
    </source>
</evidence>
<name>A0A7S1R358_NEODS</name>
<evidence type="ECO:0000313" key="7">
    <source>
        <dbReference type="EMBL" id="CAD9155267.1"/>
    </source>
</evidence>
<evidence type="ECO:0000256" key="6">
    <source>
        <dbReference type="SAM" id="Phobius"/>
    </source>
</evidence>